<accession>A0A0C9ZKJ4</accession>
<reference evidence="1 2" key="1">
    <citation type="submission" date="2014-04" db="EMBL/GenBank/DDBJ databases">
        <authorList>
            <consortium name="DOE Joint Genome Institute"/>
            <person name="Kuo A."/>
            <person name="Kohler A."/>
            <person name="Costa M.D."/>
            <person name="Nagy L.G."/>
            <person name="Floudas D."/>
            <person name="Copeland A."/>
            <person name="Barry K.W."/>
            <person name="Cichocki N."/>
            <person name="Veneault-Fourrey C."/>
            <person name="LaButti K."/>
            <person name="Lindquist E.A."/>
            <person name="Lipzen A."/>
            <person name="Lundell T."/>
            <person name="Morin E."/>
            <person name="Murat C."/>
            <person name="Sun H."/>
            <person name="Tunlid A."/>
            <person name="Henrissat B."/>
            <person name="Grigoriev I.V."/>
            <person name="Hibbett D.S."/>
            <person name="Martin F."/>
            <person name="Nordberg H.P."/>
            <person name="Cantor M.N."/>
            <person name="Hua S.X."/>
        </authorList>
    </citation>
    <scope>NUCLEOTIDE SEQUENCE [LARGE SCALE GENOMIC DNA]</scope>
    <source>
        <strain evidence="1 2">441</strain>
    </source>
</reference>
<organism evidence="1 2">
    <name type="scientific">Pisolithus microcarpus 441</name>
    <dbReference type="NCBI Taxonomy" id="765257"/>
    <lineage>
        <taxon>Eukaryota</taxon>
        <taxon>Fungi</taxon>
        <taxon>Dikarya</taxon>
        <taxon>Basidiomycota</taxon>
        <taxon>Agaricomycotina</taxon>
        <taxon>Agaricomycetes</taxon>
        <taxon>Agaricomycetidae</taxon>
        <taxon>Boletales</taxon>
        <taxon>Sclerodermatineae</taxon>
        <taxon>Pisolithaceae</taxon>
        <taxon>Pisolithus</taxon>
    </lineage>
</organism>
<dbReference type="Proteomes" id="UP000054018">
    <property type="component" value="Unassembled WGS sequence"/>
</dbReference>
<evidence type="ECO:0000313" key="2">
    <source>
        <dbReference type="Proteomes" id="UP000054018"/>
    </source>
</evidence>
<reference evidence="2" key="2">
    <citation type="submission" date="2015-01" db="EMBL/GenBank/DDBJ databases">
        <title>Evolutionary Origins and Diversification of the Mycorrhizal Mutualists.</title>
        <authorList>
            <consortium name="DOE Joint Genome Institute"/>
            <consortium name="Mycorrhizal Genomics Consortium"/>
            <person name="Kohler A."/>
            <person name="Kuo A."/>
            <person name="Nagy L.G."/>
            <person name="Floudas D."/>
            <person name="Copeland A."/>
            <person name="Barry K.W."/>
            <person name="Cichocki N."/>
            <person name="Veneault-Fourrey C."/>
            <person name="LaButti K."/>
            <person name="Lindquist E.A."/>
            <person name="Lipzen A."/>
            <person name="Lundell T."/>
            <person name="Morin E."/>
            <person name="Murat C."/>
            <person name="Riley R."/>
            <person name="Ohm R."/>
            <person name="Sun H."/>
            <person name="Tunlid A."/>
            <person name="Henrissat B."/>
            <person name="Grigoriev I.V."/>
            <person name="Hibbett D.S."/>
            <person name="Martin F."/>
        </authorList>
    </citation>
    <scope>NUCLEOTIDE SEQUENCE [LARGE SCALE GENOMIC DNA]</scope>
    <source>
        <strain evidence="2">441</strain>
    </source>
</reference>
<dbReference type="HOGENOM" id="CLU_2672011_0_0_1"/>
<protein>
    <submittedName>
        <fullName evidence="1">Unplaced genomic scaffold scaffold_4, whole genome shotgun sequence</fullName>
    </submittedName>
</protein>
<name>A0A0C9ZKJ4_9AGAM</name>
<dbReference type="EMBL" id="KN833688">
    <property type="protein sequence ID" value="KIK29896.1"/>
    <property type="molecule type" value="Genomic_DNA"/>
</dbReference>
<proteinExistence type="predicted"/>
<sequence>MGWNTRVPRWMTFPKVQERRVVASRLRVLTLVFSMEGALTLRRSCLHVCGLCKSVRAILNSGVTDPDRLINEFVY</sequence>
<evidence type="ECO:0000313" key="1">
    <source>
        <dbReference type="EMBL" id="KIK29896.1"/>
    </source>
</evidence>
<gene>
    <name evidence="1" type="ORF">PISMIDRAFT_671875</name>
</gene>
<dbReference type="AlphaFoldDB" id="A0A0C9ZKJ4"/>
<keyword evidence="2" id="KW-1185">Reference proteome</keyword>